<comment type="caution">
    <text evidence="8">The sequence shown here is derived from an EMBL/GenBank/DDBJ whole genome shotgun (WGS) entry which is preliminary data.</text>
</comment>
<keyword evidence="9" id="KW-1185">Reference proteome</keyword>
<keyword evidence="4" id="KW-0325">Glycoprotein</keyword>
<dbReference type="SUPFAM" id="SSF52058">
    <property type="entry name" value="L domain-like"/>
    <property type="match status" value="1"/>
</dbReference>
<dbReference type="Pfam" id="PF00066">
    <property type="entry name" value="Notch"/>
    <property type="match status" value="1"/>
</dbReference>
<protein>
    <recommendedName>
        <fullName evidence="7">LNR domain-containing protein</fullName>
    </recommendedName>
</protein>
<dbReference type="PANTHER" id="PTHR48051:SF1">
    <property type="entry name" value="RAS SUPPRESSOR PROTEIN 1"/>
    <property type="match status" value="1"/>
</dbReference>
<accession>A0A1V9ZNH8</accession>
<dbReference type="Proteomes" id="UP000243579">
    <property type="component" value="Unassembled WGS sequence"/>
</dbReference>
<dbReference type="EMBL" id="JNBR01000054">
    <property type="protein sequence ID" value="OQR99542.1"/>
    <property type="molecule type" value="Genomic_DNA"/>
</dbReference>
<evidence type="ECO:0000256" key="1">
    <source>
        <dbReference type="ARBA" id="ARBA00022614"/>
    </source>
</evidence>
<evidence type="ECO:0000256" key="2">
    <source>
        <dbReference type="ARBA" id="ARBA00022737"/>
    </source>
</evidence>
<organism evidence="8 9">
    <name type="scientific">Achlya hypogyna</name>
    <name type="common">Oomycete</name>
    <name type="synonym">Protoachlya hypogyna</name>
    <dbReference type="NCBI Taxonomy" id="1202772"/>
    <lineage>
        <taxon>Eukaryota</taxon>
        <taxon>Sar</taxon>
        <taxon>Stramenopiles</taxon>
        <taxon>Oomycota</taxon>
        <taxon>Saprolegniomycetes</taxon>
        <taxon>Saprolegniales</taxon>
        <taxon>Achlyaceae</taxon>
        <taxon>Achlya</taxon>
    </lineage>
</organism>
<dbReference type="InterPro" id="IPR000800">
    <property type="entry name" value="Notch_dom"/>
</dbReference>
<dbReference type="Gene3D" id="3.80.10.10">
    <property type="entry name" value="Ribonuclease Inhibitor"/>
    <property type="match status" value="1"/>
</dbReference>
<keyword evidence="2" id="KW-0677">Repeat</keyword>
<proteinExistence type="predicted"/>
<evidence type="ECO:0000259" key="7">
    <source>
        <dbReference type="SMART" id="SM00004"/>
    </source>
</evidence>
<dbReference type="InterPro" id="IPR050216">
    <property type="entry name" value="LRR_domain-containing"/>
</dbReference>
<evidence type="ECO:0000313" key="9">
    <source>
        <dbReference type="Proteomes" id="UP000243579"/>
    </source>
</evidence>
<sequence length="530" mass="59306">MLKSVVAATFLSLCALLMVWTTPSQKVRMQVYMGSSLSPLLYVIFAVINVAELVATVCPRVVGYYHGLSTLTWLEHRLHPWMRQDATLALLQALETTTQVLQAYRISRFLRDSRVTYSPVWVCHNILQARFLLPTSHTDLAEKCILFAASLVNVRRLVVSAAKLPKSAVVAIAAPRLRVSVTREDLKTALHLDFRRKWVLKCFLLYQVLVGSAMLLAVVDVSFLRVPCPHGCVLETYPWFTKHCTCAYLRINCADPAFSQWDATAYLAPAVWGAHVFFLHISQCPLENGLDLRLLQPFTDIFAITIEFSNMLRWDAPPGVTWPPSLLGLNLRYGNLTTIPSVLYHLPPQLQALNIMGNKFQSIPPTVFQHWTTVTWLGLAEANLTGLPPEMSLMVNLERLILIGNQLSEIPEAWWTGFPMLQRYEMSNNQIKVLPPGLIAAKPKALIDLSNNPLVQVPHKALDRVAAGEILLDGTPYCTFVQPRGCRPTANRDCSYLDIGDNVCHMSCYNADCDWDGGDCTNMGSIFAPN</sequence>
<feature type="chain" id="PRO_5013094017" description="LNR domain-containing protein" evidence="6">
    <location>
        <begin position="22"/>
        <end position="530"/>
    </location>
</feature>
<keyword evidence="5" id="KW-0472">Membrane</keyword>
<dbReference type="InterPro" id="IPR032675">
    <property type="entry name" value="LRR_dom_sf"/>
</dbReference>
<feature type="transmembrane region" description="Helical" evidence="5">
    <location>
        <begin position="203"/>
        <end position="224"/>
    </location>
</feature>
<feature type="domain" description="LNR" evidence="7">
    <location>
        <begin position="479"/>
        <end position="521"/>
    </location>
</feature>
<dbReference type="AlphaFoldDB" id="A0A1V9ZNH8"/>
<dbReference type="STRING" id="1202772.A0A1V9ZNH8"/>
<keyword evidence="6" id="KW-0732">Signal</keyword>
<evidence type="ECO:0000313" key="8">
    <source>
        <dbReference type="EMBL" id="OQR99542.1"/>
    </source>
</evidence>
<dbReference type="Gene3D" id="3.30.300.320">
    <property type="match status" value="1"/>
</dbReference>
<dbReference type="Pfam" id="PF13855">
    <property type="entry name" value="LRR_8"/>
    <property type="match status" value="1"/>
</dbReference>
<gene>
    <name evidence="8" type="ORF">ACHHYP_05828</name>
</gene>
<name>A0A1V9ZNH8_ACHHY</name>
<keyword evidence="5" id="KW-1133">Transmembrane helix</keyword>
<evidence type="ECO:0000256" key="4">
    <source>
        <dbReference type="ARBA" id="ARBA00023180"/>
    </source>
</evidence>
<keyword evidence="5" id="KW-0812">Transmembrane</keyword>
<dbReference type="InterPro" id="IPR001611">
    <property type="entry name" value="Leu-rich_rpt"/>
</dbReference>
<evidence type="ECO:0000256" key="3">
    <source>
        <dbReference type="ARBA" id="ARBA00023157"/>
    </source>
</evidence>
<dbReference type="PANTHER" id="PTHR48051">
    <property type="match status" value="1"/>
</dbReference>
<feature type="transmembrane region" description="Helical" evidence="5">
    <location>
        <begin position="40"/>
        <end position="62"/>
    </location>
</feature>
<evidence type="ECO:0000256" key="5">
    <source>
        <dbReference type="SAM" id="Phobius"/>
    </source>
</evidence>
<dbReference type="InterPro" id="IPR003591">
    <property type="entry name" value="Leu-rich_rpt_typical-subtyp"/>
</dbReference>
<reference evidence="8 9" key="1">
    <citation type="journal article" date="2014" name="Genome Biol. Evol.">
        <title>The secreted proteins of Achlya hypogyna and Thraustotheca clavata identify the ancestral oomycete secretome and reveal gene acquisitions by horizontal gene transfer.</title>
        <authorList>
            <person name="Misner I."/>
            <person name="Blouin N."/>
            <person name="Leonard G."/>
            <person name="Richards T.A."/>
            <person name="Lane C.E."/>
        </authorList>
    </citation>
    <scope>NUCLEOTIDE SEQUENCE [LARGE SCALE GENOMIC DNA]</scope>
    <source>
        <strain evidence="8 9">ATCC 48635</strain>
    </source>
</reference>
<dbReference type="OrthoDB" id="70219at2759"/>
<feature type="signal peptide" evidence="6">
    <location>
        <begin position="1"/>
        <end position="21"/>
    </location>
</feature>
<evidence type="ECO:0000256" key="6">
    <source>
        <dbReference type="SAM" id="SignalP"/>
    </source>
</evidence>
<dbReference type="GO" id="GO:0005737">
    <property type="term" value="C:cytoplasm"/>
    <property type="evidence" value="ECO:0007669"/>
    <property type="project" value="TreeGrafter"/>
</dbReference>
<dbReference type="SMART" id="SM00369">
    <property type="entry name" value="LRR_TYP"/>
    <property type="match status" value="3"/>
</dbReference>
<dbReference type="SMART" id="SM00004">
    <property type="entry name" value="NL"/>
    <property type="match status" value="1"/>
</dbReference>
<keyword evidence="3" id="KW-1015">Disulfide bond</keyword>
<keyword evidence="1" id="KW-0433">Leucine-rich repeat</keyword>